<reference evidence="1 2" key="1">
    <citation type="submission" date="2020-06" db="EMBL/GenBank/DDBJ databases">
        <title>Transcriptomic and genomic resources for Thalictrum thalictroides and T. hernandezii: Facilitating candidate gene discovery in an emerging model plant lineage.</title>
        <authorList>
            <person name="Arias T."/>
            <person name="Riano-Pachon D.M."/>
            <person name="Di Stilio V.S."/>
        </authorList>
    </citation>
    <scope>NUCLEOTIDE SEQUENCE [LARGE SCALE GENOMIC DNA]</scope>
    <source>
        <strain evidence="2">cv. WT478/WT964</strain>
        <tissue evidence="1">Leaves</tissue>
    </source>
</reference>
<organism evidence="1 2">
    <name type="scientific">Thalictrum thalictroides</name>
    <name type="common">Rue-anemone</name>
    <name type="synonym">Anemone thalictroides</name>
    <dbReference type="NCBI Taxonomy" id="46969"/>
    <lineage>
        <taxon>Eukaryota</taxon>
        <taxon>Viridiplantae</taxon>
        <taxon>Streptophyta</taxon>
        <taxon>Embryophyta</taxon>
        <taxon>Tracheophyta</taxon>
        <taxon>Spermatophyta</taxon>
        <taxon>Magnoliopsida</taxon>
        <taxon>Ranunculales</taxon>
        <taxon>Ranunculaceae</taxon>
        <taxon>Thalictroideae</taxon>
        <taxon>Thalictrum</taxon>
    </lineage>
</organism>
<gene>
    <name evidence="1" type="ORF">FRX31_012358</name>
</gene>
<evidence type="ECO:0000313" key="1">
    <source>
        <dbReference type="EMBL" id="KAF5198058.1"/>
    </source>
</evidence>
<name>A0A7J6WM56_THATH</name>
<dbReference type="AlphaFoldDB" id="A0A7J6WM56"/>
<evidence type="ECO:0000313" key="2">
    <source>
        <dbReference type="Proteomes" id="UP000554482"/>
    </source>
</evidence>
<sequence>MLLEKYPDLWILLAELFRDYKKKSYVEVARKGYIDIALGSAEECSRWTTQEQEFLDRKIYFHKTRPAQDRTMVINFADLPTTIPAEEVKAGLLAGLTSYGKVLDFHLGKRGYIPAGFFSRTAQATIAPYPAINENVDLIPRWAVLGENEEAFYVNPEFARPRLAARRLHHPRGNHRGSGKDHGQR</sequence>
<dbReference type="EMBL" id="JABWDY010013798">
    <property type="protein sequence ID" value="KAF5198058.1"/>
    <property type="molecule type" value="Genomic_DNA"/>
</dbReference>
<accession>A0A7J6WM56</accession>
<dbReference type="Proteomes" id="UP000554482">
    <property type="component" value="Unassembled WGS sequence"/>
</dbReference>
<protein>
    <submittedName>
        <fullName evidence="1">Uncharacterized protein</fullName>
    </submittedName>
</protein>
<comment type="caution">
    <text evidence="1">The sequence shown here is derived from an EMBL/GenBank/DDBJ whole genome shotgun (WGS) entry which is preliminary data.</text>
</comment>
<keyword evidence="2" id="KW-1185">Reference proteome</keyword>
<proteinExistence type="predicted"/>